<comment type="similarity">
    <text evidence="1">Belongs to the glycosyl hydrolase 16 family.</text>
</comment>
<dbReference type="Pfam" id="PF00722">
    <property type="entry name" value="Glyco_hydro_16"/>
    <property type="match status" value="1"/>
</dbReference>
<dbReference type="PROSITE" id="PS51762">
    <property type="entry name" value="GH16_2"/>
    <property type="match status" value="1"/>
</dbReference>
<dbReference type="InterPro" id="IPR050546">
    <property type="entry name" value="Glycosyl_Hydrlase_16"/>
</dbReference>
<dbReference type="EMBL" id="CAJNYV010004234">
    <property type="protein sequence ID" value="CAF3654770.1"/>
    <property type="molecule type" value="Genomic_DNA"/>
</dbReference>
<protein>
    <recommendedName>
        <fullName evidence="3">GH16 domain-containing protein</fullName>
    </recommendedName>
</protein>
<gene>
    <name evidence="4" type="ORF">KIK155_LOCUS23668</name>
</gene>
<evidence type="ECO:0000256" key="1">
    <source>
        <dbReference type="ARBA" id="ARBA00006865"/>
    </source>
</evidence>
<dbReference type="GO" id="GO:0005975">
    <property type="term" value="P:carbohydrate metabolic process"/>
    <property type="evidence" value="ECO:0007669"/>
    <property type="project" value="InterPro"/>
</dbReference>
<dbReference type="GO" id="GO:0016705">
    <property type="term" value="F:oxidoreductase activity, acting on paired donors, with incorporation or reduction of molecular oxygen"/>
    <property type="evidence" value="ECO:0007669"/>
    <property type="project" value="InterPro"/>
</dbReference>
<comment type="similarity">
    <text evidence="2">Belongs to the cytochrome P450 family.</text>
</comment>
<dbReference type="CDD" id="cd00161">
    <property type="entry name" value="beta-trefoil_Ricin-like"/>
    <property type="match status" value="1"/>
</dbReference>
<organism evidence="4 5">
    <name type="scientific">Rotaria socialis</name>
    <dbReference type="NCBI Taxonomy" id="392032"/>
    <lineage>
        <taxon>Eukaryota</taxon>
        <taxon>Metazoa</taxon>
        <taxon>Spiralia</taxon>
        <taxon>Gnathifera</taxon>
        <taxon>Rotifera</taxon>
        <taxon>Eurotatoria</taxon>
        <taxon>Bdelloidea</taxon>
        <taxon>Philodinida</taxon>
        <taxon>Philodinidae</taxon>
        <taxon>Rotaria</taxon>
    </lineage>
</organism>
<dbReference type="AlphaFoldDB" id="A0A818RC45"/>
<dbReference type="PANTHER" id="PTHR10963">
    <property type="entry name" value="GLYCOSYL HYDROLASE-RELATED"/>
    <property type="match status" value="1"/>
</dbReference>
<dbReference type="SUPFAM" id="SSF50370">
    <property type="entry name" value="Ricin B-like lectins"/>
    <property type="match status" value="1"/>
</dbReference>
<evidence type="ECO:0000313" key="4">
    <source>
        <dbReference type="EMBL" id="CAF3654770.1"/>
    </source>
</evidence>
<dbReference type="Pfam" id="PF00067">
    <property type="entry name" value="p450"/>
    <property type="match status" value="1"/>
</dbReference>
<name>A0A818RC45_9BILA</name>
<dbReference type="Gene3D" id="1.10.630.10">
    <property type="entry name" value="Cytochrome P450"/>
    <property type="match status" value="1"/>
</dbReference>
<dbReference type="InterPro" id="IPR013320">
    <property type="entry name" value="ConA-like_dom_sf"/>
</dbReference>
<sequence length="473" mass="53466">MRWMRDPITGLKPKLAHLFCYLPFAAGPRNCIGQNFALLEAKVMLAMLIKRCTFELVPGQKVTPDVRITMRPKYGLCRDGANDGHPTDGLARTFRETFDSPPLNTTIWNYGYPWGSYSNHRANTIPRQVKVTPDGLLNITAIPERSINLGISTEFGPIDIDFTSGALNTNGKFCIKNGYVEVQLRAPDLQSTWPSVFLVAQDQNTVPMITVMEVVDARSRYNYGFKYTNDQGGLEEVSERAENRQTSNGLHRFGVDWGYDQMTWYYDDGWVKTIIKSKELRQVDNMCLVIGLGVGGKSKETPVNPRAYPSIMSIDWIDMWQPKYDGFYKIQNVQTGLLMEIDSASNAPGARILQWYDIDGDWQKWHVQYAGHGQYRIIVAHSRQALDANYWPIDGTLLIQQPYNSGNSQLWKINEAVGETPDVVQLVSVQSFNVPGSSGRLVSVPANSINAGVQLQLWQDVKTPNQKWKMIRL</sequence>
<dbReference type="SUPFAM" id="SSF49899">
    <property type="entry name" value="Concanavalin A-like lectins/glucanases"/>
    <property type="match status" value="1"/>
</dbReference>
<evidence type="ECO:0000256" key="2">
    <source>
        <dbReference type="ARBA" id="ARBA00010617"/>
    </source>
</evidence>
<accession>A0A818RC45</accession>
<comment type="caution">
    <text evidence="4">The sequence shown here is derived from an EMBL/GenBank/DDBJ whole genome shotgun (WGS) entry which is preliminary data.</text>
</comment>
<dbReference type="InterPro" id="IPR001128">
    <property type="entry name" value="Cyt_P450"/>
</dbReference>
<dbReference type="InterPro" id="IPR000772">
    <property type="entry name" value="Ricin_B_lectin"/>
</dbReference>
<dbReference type="Gene3D" id="2.80.10.50">
    <property type="match status" value="1"/>
</dbReference>
<evidence type="ECO:0000259" key="3">
    <source>
        <dbReference type="PROSITE" id="PS51762"/>
    </source>
</evidence>
<reference evidence="4" key="1">
    <citation type="submission" date="2021-02" db="EMBL/GenBank/DDBJ databases">
        <authorList>
            <person name="Nowell W R."/>
        </authorList>
    </citation>
    <scope>NUCLEOTIDE SEQUENCE</scope>
</reference>
<dbReference type="SUPFAM" id="SSF48264">
    <property type="entry name" value="Cytochrome P450"/>
    <property type="match status" value="1"/>
</dbReference>
<dbReference type="GO" id="GO:0005506">
    <property type="term" value="F:iron ion binding"/>
    <property type="evidence" value="ECO:0007669"/>
    <property type="project" value="InterPro"/>
</dbReference>
<dbReference type="Pfam" id="PF14200">
    <property type="entry name" value="RicinB_lectin_2"/>
    <property type="match status" value="1"/>
</dbReference>
<dbReference type="PROSITE" id="PS50231">
    <property type="entry name" value="RICIN_B_LECTIN"/>
    <property type="match status" value="1"/>
</dbReference>
<dbReference type="InterPro" id="IPR000757">
    <property type="entry name" value="Beta-glucanase-like"/>
</dbReference>
<dbReference type="GO" id="GO:0004553">
    <property type="term" value="F:hydrolase activity, hydrolyzing O-glycosyl compounds"/>
    <property type="evidence" value="ECO:0007669"/>
    <property type="project" value="InterPro"/>
</dbReference>
<proteinExistence type="inferred from homology"/>
<dbReference type="InterPro" id="IPR036396">
    <property type="entry name" value="Cyt_P450_sf"/>
</dbReference>
<dbReference type="Gene3D" id="2.60.120.200">
    <property type="match status" value="1"/>
</dbReference>
<dbReference type="GO" id="GO:0020037">
    <property type="term" value="F:heme binding"/>
    <property type="evidence" value="ECO:0007669"/>
    <property type="project" value="InterPro"/>
</dbReference>
<dbReference type="InterPro" id="IPR035992">
    <property type="entry name" value="Ricin_B-like_lectins"/>
</dbReference>
<dbReference type="Proteomes" id="UP000663865">
    <property type="component" value="Unassembled WGS sequence"/>
</dbReference>
<dbReference type="GO" id="GO:0004497">
    <property type="term" value="F:monooxygenase activity"/>
    <property type="evidence" value="ECO:0007669"/>
    <property type="project" value="InterPro"/>
</dbReference>
<feature type="domain" description="GH16" evidence="3">
    <location>
        <begin position="64"/>
        <end position="325"/>
    </location>
</feature>
<dbReference type="PANTHER" id="PTHR10963:SF55">
    <property type="entry name" value="GLYCOSIDE HYDROLASE FAMILY 16 PROTEIN"/>
    <property type="match status" value="1"/>
</dbReference>
<evidence type="ECO:0000313" key="5">
    <source>
        <dbReference type="Proteomes" id="UP000663865"/>
    </source>
</evidence>